<keyword evidence="14" id="KW-1185">Reference proteome</keyword>
<keyword evidence="9 11" id="KW-0067">ATP-binding</keyword>
<comment type="function">
    <text evidence="11">This protein plays a role in synthesis of starch. It catalyzes the synthesis of the activated glycosyl donor, ADP-glucose from Glc-1-P and ATP.</text>
</comment>
<dbReference type="Pfam" id="PF00483">
    <property type="entry name" value="NTP_transferase"/>
    <property type="match status" value="1"/>
</dbReference>
<evidence type="ECO:0000259" key="12">
    <source>
        <dbReference type="Pfam" id="PF00483"/>
    </source>
</evidence>
<keyword evidence="10 11" id="KW-0750">Starch biosynthesis</keyword>
<evidence type="ECO:0000256" key="6">
    <source>
        <dbReference type="ARBA" id="ARBA00022679"/>
    </source>
</evidence>
<gene>
    <name evidence="13" type="ORF">Cni_G06701</name>
</gene>
<dbReference type="PROSITE" id="PS00808">
    <property type="entry name" value="ADP_GLC_PYROPHOSPH_1"/>
    <property type="match status" value="1"/>
</dbReference>
<dbReference type="Gene3D" id="3.90.550.10">
    <property type="entry name" value="Spore Coat Polysaccharide Biosynthesis Protein SpsA, Chain A"/>
    <property type="match status" value="1"/>
</dbReference>
<dbReference type="InterPro" id="IPR029044">
    <property type="entry name" value="Nucleotide-diphossugar_trans"/>
</dbReference>
<dbReference type="SUPFAM" id="SSF51161">
    <property type="entry name" value="Trimeric LpxA-like enzymes"/>
    <property type="match status" value="1"/>
</dbReference>
<evidence type="ECO:0000256" key="4">
    <source>
        <dbReference type="ARBA" id="ARBA00012460"/>
    </source>
</evidence>
<dbReference type="Pfam" id="PF25247">
    <property type="entry name" value="LbH_GLGC"/>
    <property type="match status" value="1"/>
</dbReference>
<keyword evidence="6 11" id="KW-0808">Transferase</keyword>
<accession>A0AAQ3JZ18</accession>
<evidence type="ECO:0000256" key="1">
    <source>
        <dbReference type="ARBA" id="ARBA00000956"/>
    </source>
</evidence>
<keyword evidence="5" id="KW-0021">Allosteric enzyme</keyword>
<comment type="subunit">
    <text evidence="11">Heterotetramer.</text>
</comment>
<evidence type="ECO:0000256" key="9">
    <source>
        <dbReference type="ARBA" id="ARBA00022840"/>
    </source>
</evidence>
<dbReference type="SUPFAM" id="SSF53448">
    <property type="entry name" value="Nucleotide-diphospho-sugar transferases"/>
    <property type="match status" value="1"/>
</dbReference>
<dbReference type="Proteomes" id="UP001327560">
    <property type="component" value="Chromosome 2"/>
</dbReference>
<dbReference type="GO" id="GO:0008878">
    <property type="term" value="F:glucose-1-phosphate adenylyltransferase activity"/>
    <property type="evidence" value="ECO:0007669"/>
    <property type="project" value="UniProtKB-EC"/>
</dbReference>
<name>A0AAQ3JZ18_9LILI</name>
<keyword evidence="8 11" id="KW-0547">Nucleotide-binding</keyword>
<organism evidence="13 14">
    <name type="scientific">Canna indica</name>
    <name type="common">Indian-shot</name>
    <dbReference type="NCBI Taxonomy" id="4628"/>
    <lineage>
        <taxon>Eukaryota</taxon>
        <taxon>Viridiplantae</taxon>
        <taxon>Streptophyta</taxon>
        <taxon>Embryophyta</taxon>
        <taxon>Tracheophyta</taxon>
        <taxon>Spermatophyta</taxon>
        <taxon>Magnoliopsida</taxon>
        <taxon>Liliopsida</taxon>
        <taxon>Zingiberales</taxon>
        <taxon>Cannaceae</taxon>
        <taxon>Canna</taxon>
    </lineage>
</organism>
<keyword evidence="11" id="KW-0150">Chloroplast</keyword>
<dbReference type="PROSITE" id="PS00809">
    <property type="entry name" value="ADP_GLC_PYROPHOSPH_2"/>
    <property type="match status" value="1"/>
</dbReference>
<evidence type="ECO:0000256" key="7">
    <source>
        <dbReference type="ARBA" id="ARBA00022695"/>
    </source>
</evidence>
<evidence type="ECO:0000256" key="2">
    <source>
        <dbReference type="ARBA" id="ARBA00004727"/>
    </source>
</evidence>
<dbReference type="CDD" id="cd04651">
    <property type="entry name" value="LbH_G1P_AT_C"/>
    <property type="match status" value="1"/>
</dbReference>
<protein>
    <recommendedName>
        <fullName evidence="4 11">Glucose-1-phosphate adenylyltransferase</fullName>
        <ecNumber evidence="4 11">2.7.7.27</ecNumber>
    </recommendedName>
    <alternativeName>
        <fullName evidence="11">ADP-glucose pyrophosphorylase</fullName>
    </alternativeName>
</protein>
<keyword evidence="11" id="KW-0934">Plastid</keyword>
<dbReference type="PANTHER" id="PTHR43523">
    <property type="entry name" value="GLUCOSE-1-PHOSPHATE ADENYLYLTRANSFERASE-RELATED"/>
    <property type="match status" value="1"/>
</dbReference>
<comment type="similarity">
    <text evidence="3 11">Belongs to the bacterial/plant glucose-1-phosphate adenylyltransferase family.</text>
</comment>
<dbReference type="PANTHER" id="PTHR43523:SF12">
    <property type="entry name" value="GLUCOSE-1-PHOSPHATE ADENYLYLTRANSFERASE LARGE SUBUNIT 1, CHLOROPLASTIC-RELATED"/>
    <property type="match status" value="1"/>
</dbReference>
<dbReference type="GO" id="GO:0009507">
    <property type="term" value="C:chloroplast"/>
    <property type="evidence" value="ECO:0007669"/>
    <property type="project" value="UniProtKB-SubCell"/>
</dbReference>
<dbReference type="EMBL" id="CP136891">
    <property type="protein sequence ID" value="WOK97993.1"/>
    <property type="molecule type" value="Genomic_DNA"/>
</dbReference>
<dbReference type="FunFam" id="3.90.550.10:FF:000030">
    <property type="entry name" value="Glucose-1-phosphate adenylyltransferase"/>
    <property type="match status" value="1"/>
</dbReference>
<dbReference type="Gene3D" id="2.160.10.10">
    <property type="entry name" value="Hexapeptide repeat proteins"/>
    <property type="match status" value="1"/>
</dbReference>
<dbReference type="GO" id="GO:0019252">
    <property type="term" value="P:starch biosynthetic process"/>
    <property type="evidence" value="ECO:0007669"/>
    <property type="project" value="UniProtKB-KW"/>
</dbReference>
<dbReference type="NCBIfam" id="NF002772">
    <property type="entry name" value="PRK02862.1"/>
    <property type="match status" value="1"/>
</dbReference>
<sequence>MVVCMNSRVAPPATAARLAHRQRTPLVWAFRDSQGMGTKLDWQRCGLRRSGSSSARAAEKRPVVQMSIATGVGTQVKFKDLDFEKRNPGTVVAVILGGGAGTRLFPLTKRRAKPAVPIGGAYRLIDVPMSNCINSGINKVYILTQFNSASLNRHLSRAYNFSNGLSFGDGFVEVLAATQTPGSEGKRWFQGTADAVRQFHWLFEDAKGKDIEDVLILSGDHLYRMDYMDFVQSHRQSGADITISCIPIDDSRASDFGLMKIDNKGRVISFSEKPKGEDLKAMEVDTTVLGLSKEEAAKKPYIASMGVYVFKKDLLLNLLRWRFPTANDFGSEIIPASAKEVFIKAYLFNDYWEDIGTIKSFFEANLALTAHPPRFSFYDAAKPMYTSRRNLPPSKVDNSKIVDSIVSHGSFLDNCVIEHSVIGIRSRIGSNVHLKDTVMLGADYYETDAERASLLAEGRVPIGIGENTKIRNCIIDKNARIGKNVVISNTDGVQEGDRSADGFYIRSGITIIFKNSTITDGFVI</sequence>
<dbReference type="GO" id="GO:0005524">
    <property type="term" value="F:ATP binding"/>
    <property type="evidence" value="ECO:0007669"/>
    <property type="project" value="UniProtKB-KW"/>
</dbReference>
<comment type="subcellular location">
    <subcellularLocation>
        <location evidence="11">Plastid</location>
        <location evidence="11">Chloroplast</location>
    </subcellularLocation>
</comment>
<keyword evidence="7 11" id="KW-0548">Nucleotidyltransferase</keyword>
<dbReference type="NCBIfam" id="TIGR02091">
    <property type="entry name" value="glgC"/>
    <property type="match status" value="1"/>
</dbReference>
<evidence type="ECO:0000256" key="10">
    <source>
        <dbReference type="ARBA" id="ARBA00022922"/>
    </source>
</evidence>
<evidence type="ECO:0000256" key="3">
    <source>
        <dbReference type="ARBA" id="ARBA00010443"/>
    </source>
</evidence>
<dbReference type="InterPro" id="IPR005836">
    <property type="entry name" value="ADP_Glu_pyroP_CS"/>
</dbReference>
<dbReference type="InterPro" id="IPR011004">
    <property type="entry name" value="Trimer_LpxA-like_sf"/>
</dbReference>
<evidence type="ECO:0000313" key="13">
    <source>
        <dbReference type="EMBL" id="WOK97993.1"/>
    </source>
</evidence>
<dbReference type="CDD" id="cd02508">
    <property type="entry name" value="ADP_Glucose_PP"/>
    <property type="match status" value="1"/>
</dbReference>
<dbReference type="EC" id="2.7.7.27" evidence="4 11"/>
<evidence type="ECO:0000256" key="8">
    <source>
        <dbReference type="ARBA" id="ARBA00022741"/>
    </source>
</evidence>
<evidence type="ECO:0000313" key="14">
    <source>
        <dbReference type="Proteomes" id="UP001327560"/>
    </source>
</evidence>
<dbReference type="GO" id="GO:0005978">
    <property type="term" value="P:glycogen biosynthetic process"/>
    <property type="evidence" value="ECO:0007669"/>
    <property type="project" value="InterPro"/>
</dbReference>
<proteinExistence type="inferred from homology"/>
<dbReference type="InterPro" id="IPR005835">
    <property type="entry name" value="NTP_transferase_dom"/>
</dbReference>
<reference evidence="13 14" key="1">
    <citation type="submission" date="2023-10" db="EMBL/GenBank/DDBJ databases">
        <title>Chromosome-scale genome assembly provides insights into flower coloration mechanisms of Canna indica.</title>
        <authorList>
            <person name="Li C."/>
        </authorList>
    </citation>
    <scope>NUCLEOTIDE SEQUENCE [LARGE SCALE GENOMIC DNA]</scope>
    <source>
        <tissue evidence="13">Flower</tissue>
    </source>
</reference>
<evidence type="ECO:0000256" key="11">
    <source>
        <dbReference type="RuleBase" id="RU362093"/>
    </source>
</evidence>
<dbReference type="InterPro" id="IPR011831">
    <property type="entry name" value="ADP-Glc_PPase"/>
</dbReference>
<feature type="domain" description="Nucleotidyl transferase" evidence="12">
    <location>
        <begin position="93"/>
        <end position="369"/>
    </location>
</feature>
<dbReference type="PROSITE" id="PS00810">
    <property type="entry name" value="ADP_GLC_PYROPHOSPH_3"/>
    <property type="match status" value="1"/>
</dbReference>
<comment type="catalytic activity">
    <reaction evidence="1 11">
        <text>alpha-D-glucose 1-phosphate + ATP + H(+) = ADP-alpha-D-glucose + diphosphate</text>
        <dbReference type="Rhea" id="RHEA:12120"/>
        <dbReference type="ChEBI" id="CHEBI:15378"/>
        <dbReference type="ChEBI" id="CHEBI:30616"/>
        <dbReference type="ChEBI" id="CHEBI:33019"/>
        <dbReference type="ChEBI" id="CHEBI:57498"/>
        <dbReference type="ChEBI" id="CHEBI:58601"/>
        <dbReference type="EC" id="2.7.7.27"/>
    </reaction>
</comment>
<evidence type="ECO:0000256" key="5">
    <source>
        <dbReference type="ARBA" id="ARBA00022533"/>
    </source>
</evidence>
<dbReference type="AlphaFoldDB" id="A0AAQ3JZ18"/>
<comment type="pathway">
    <text evidence="2 11">Glycan biosynthesis; starch biosynthesis.</text>
</comment>